<dbReference type="InterPro" id="IPR003370">
    <property type="entry name" value="Chromate_transpt"/>
</dbReference>
<keyword evidence="3" id="KW-1003">Cell membrane</keyword>
<protein>
    <submittedName>
        <fullName evidence="8">Chromate resistance transporter</fullName>
    </submittedName>
</protein>
<dbReference type="Proteomes" id="UP000605784">
    <property type="component" value="Unassembled WGS sequence"/>
</dbReference>
<feature type="transmembrane region" description="Helical" evidence="7">
    <location>
        <begin position="383"/>
        <end position="404"/>
    </location>
</feature>
<dbReference type="AlphaFoldDB" id="A0A830GRF4"/>
<dbReference type="EMBL" id="BMOU01000007">
    <property type="protein sequence ID" value="GGO02145.1"/>
    <property type="molecule type" value="Genomic_DNA"/>
</dbReference>
<comment type="subcellular location">
    <subcellularLocation>
        <location evidence="1">Cell membrane</location>
        <topology evidence="1">Multi-pass membrane protein</topology>
    </subcellularLocation>
</comment>
<evidence type="ECO:0000256" key="6">
    <source>
        <dbReference type="ARBA" id="ARBA00023136"/>
    </source>
</evidence>
<evidence type="ECO:0000256" key="3">
    <source>
        <dbReference type="ARBA" id="ARBA00022475"/>
    </source>
</evidence>
<evidence type="ECO:0000256" key="4">
    <source>
        <dbReference type="ARBA" id="ARBA00022692"/>
    </source>
</evidence>
<evidence type="ECO:0000256" key="5">
    <source>
        <dbReference type="ARBA" id="ARBA00022989"/>
    </source>
</evidence>
<dbReference type="Pfam" id="PF02417">
    <property type="entry name" value="Chromate_transp"/>
    <property type="match status" value="2"/>
</dbReference>
<keyword evidence="5 7" id="KW-1133">Transmembrane helix</keyword>
<dbReference type="GO" id="GO:0005886">
    <property type="term" value="C:plasma membrane"/>
    <property type="evidence" value="ECO:0007669"/>
    <property type="project" value="UniProtKB-SubCell"/>
</dbReference>
<evidence type="ECO:0000256" key="1">
    <source>
        <dbReference type="ARBA" id="ARBA00004651"/>
    </source>
</evidence>
<feature type="transmembrane region" description="Helical" evidence="7">
    <location>
        <begin position="32"/>
        <end position="50"/>
    </location>
</feature>
<proteinExistence type="inferred from homology"/>
<keyword evidence="4 7" id="KW-0812">Transmembrane</keyword>
<dbReference type="NCBIfam" id="TIGR00937">
    <property type="entry name" value="2A51"/>
    <property type="match status" value="1"/>
</dbReference>
<dbReference type="RefSeq" id="WP_189001484.1">
    <property type="nucleotide sequence ID" value="NZ_BMOU01000007.1"/>
</dbReference>
<comment type="similarity">
    <text evidence="2">Belongs to the chromate ion transporter (CHR) (TC 2.A.51) family.</text>
</comment>
<dbReference type="PANTHER" id="PTHR33567:SF3">
    <property type="entry name" value="CHROMATE ION TRANSPORTER (EUROFUNG)"/>
    <property type="match status" value="1"/>
</dbReference>
<feature type="transmembrane region" description="Helical" evidence="7">
    <location>
        <begin position="130"/>
        <end position="150"/>
    </location>
</feature>
<gene>
    <name evidence="8" type="primary">chrA</name>
    <name evidence="8" type="ORF">GCM10009030_36390</name>
</gene>
<reference evidence="8" key="2">
    <citation type="submission" date="2020-09" db="EMBL/GenBank/DDBJ databases">
        <authorList>
            <person name="Sun Q."/>
            <person name="Ohkuma M."/>
        </authorList>
    </citation>
    <scope>NUCLEOTIDE SEQUENCE</scope>
    <source>
        <strain evidence="8">JCM 17820</strain>
    </source>
</reference>
<evidence type="ECO:0000256" key="7">
    <source>
        <dbReference type="SAM" id="Phobius"/>
    </source>
</evidence>
<dbReference type="PANTHER" id="PTHR33567">
    <property type="entry name" value="CHROMATE ION TRANSPORTER (EUROFUNG)"/>
    <property type="match status" value="1"/>
</dbReference>
<evidence type="ECO:0000313" key="8">
    <source>
        <dbReference type="EMBL" id="GGO02145.1"/>
    </source>
</evidence>
<evidence type="ECO:0000313" key="9">
    <source>
        <dbReference type="Proteomes" id="UP000605784"/>
    </source>
</evidence>
<sequence length="459" mass="48101">MAGDPATDATVEGASEYKGSATRSRLAGIARFFLKLGLVGFGGPLVHIAMMEDELVGEWTDESTFMEGLAICNMLPGPASTQLGIFMGWVRGGNLGALVAGATFMAPTFVVVVALTYVYFAFGQLPSVQAFFYGVNPVVIGLIGGAAYSMGRSSLREGRPDLTVTLGGDEWTIDLRLFGLLTGALVATVLVNPNPVVEFAVAGAVAVFLFRPEWVRANWRRVSLGTLVALAVGTLYAFRARAATVLGDTLPLPAALTGLFAAVWGNLWIKLFLFMLYTGSFIFGGGLVLIPFIEKYVVGVFGWLTATQFVDGIAIGQLTPGPVVMTTAFVGYKLMLDAYGSVGWAVLGAFVAMLGAFAPSFLFITGAFPYVARVRDDETVRAALYGINAAVVGAIVGATVTLAVDAFAVVGGSPFGVTGVDPFRVALAVTTFALFTRDVDAMYLILGGGLVGASVFFVV</sequence>
<keyword evidence="6 7" id="KW-0472">Membrane</keyword>
<feature type="transmembrane region" description="Helical" evidence="7">
    <location>
        <begin position="441"/>
        <end position="458"/>
    </location>
</feature>
<feature type="transmembrane region" description="Helical" evidence="7">
    <location>
        <begin position="274"/>
        <end position="293"/>
    </location>
</feature>
<keyword evidence="9" id="KW-1185">Reference proteome</keyword>
<dbReference type="PIRSF" id="PIRSF004810">
    <property type="entry name" value="ChrA"/>
    <property type="match status" value="1"/>
</dbReference>
<feature type="transmembrane region" description="Helical" evidence="7">
    <location>
        <begin position="177"/>
        <end position="210"/>
    </location>
</feature>
<dbReference type="InterPro" id="IPR014047">
    <property type="entry name" value="Chr_Tranpt_l_chain"/>
</dbReference>
<organism evidence="8 9">
    <name type="scientific">Haloarcula pellucida</name>
    <dbReference type="NCBI Taxonomy" id="1427151"/>
    <lineage>
        <taxon>Archaea</taxon>
        <taxon>Methanobacteriati</taxon>
        <taxon>Methanobacteriota</taxon>
        <taxon>Stenosarchaea group</taxon>
        <taxon>Halobacteria</taxon>
        <taxon>Halobacteriales</taxon>
        <taxon>Haloarculaceae</taxon>
        <taxon>Haloarcula</taxon>
    </lineage>
</organism>
<name>A0A830GRF4_9EURY</name>
<reference evidence="8" key="1">
    <citation type="journal article" date="2014" name="Int. J. Syst. Evol. Microbiol.">
        <title>Complete genome sequence of Corynebacterium casei LMG S-19264T (=DSM 44701T), isolated from a smear-ripened cheese.</title>
        <authorList>
            <consortium name="US DOE Joint Genome Institute (JGI-PGF)"/>
            <person name="Walter F."/>
            <person name="Albersmeier A."/>
            <person name="Kalinowski J."/>
            <person name="Ruckert C."/>
        </authorList>
    </citation>
    <scope>NUCLEOTIDE SEQUENCE</scope>
    <source>
        <strain evidence="8">JCM 17820</strain>
    </source>
</reference>
<dbReference type="GO" id="GO:0015109">
    <property type="term" value="F:chromate transmembrane transporter activity"/>
    <property type="evidence" value="ECO:0007669"/>
    <property type="project" value="InterPro"/>
</dbReference>
<feature type="transmembrane region" description="Helical" evidence="7">
    <location>
        <begin position="250"/>
        <end position="269"/>
    </location>
</feature>
<accession>A0A830GRF4</accession>
<comment type="caution">
    <text evidence="8">The sequence shown here is derived from an EMBL/GenBank/DDBJ whole genome shotgun (WGS) entry which is preliminary data.</text>
</comment>
<feature type="transmembrane region" description="Helical" evidence="7">
    <location>
        <begin position="342"/>
        <end position="371"/>
    </location>
</feature>
<feature type="transmembrane region" description="Helical" evidence="7">
    <location>
        <begin position="222"/>
        <end position="238"/>
    </location>
</feature>
<evidence type="ECO:0000256" key="2">
    <source>
        <dbReference type="ARBA" id="ARBA00005262"/>
    </source>
</evidence>
<feature type="transmembrane region" description="Helical" evidence="7">
    <location>
        <begin position="95"/>
        <end position="118"/>
    </location>
</feature>